<dbReference type="AlphaFoldDB" id="A0A0N4U8H2"/>
<dbReference type="Proteomes" id="UP000274756">
    <property type="component" value="Unassembled WGS sequence"/>
</dbReference>
<feature type="compositionally biased region" description="Basic and acidic residues" evidence="1">
    <location>
        <begin position="66"/>
        <end position="79"/>
    </location>
</feature>
<keyword evidence="4" id="KW-1185">Reference proteome</keyword>
<reference evidence="2 4" key="2">
    <citation type="submission" date="2018-11" db="EMBL/GenBank/DDBJ databases">
        <authorList>
            <consortium name="Pathogen Informatics"/>
        </authorList>
    </citation>
    <scope>NUCLEOTIDE SEQUENCE [LARGE SCALE GENOMIC DNA]</scope>
</reference>
<feature type="region of interest" description="Disordered" evidence="1">
    <location>
        <begin position="54"/>
        <end position="79"/>
    </location>
</feature>
<name>A0A0N4U8H2_DRAME</name>
<gene>
    <name evidence="2" type="ORF">DME_LOCUS210</name>
</gene>
<proteinExistence type="predicted"/>
<evidence type="ECO:0000313" key="4">
    <source>
        <dbReference type="Proteomes" id="UP000274756"/>
    </source>
</evidence>
<organism evidence="3 5">
    <name type="scientific">Dracunculus medinensis</name>
    <name type="common">Guinea worm</name>
    <dbReference type="NCBI Taxonomy" id="318479"/>
    <lineage>
        <taxon>Eukaryota</taxon>
        <taxon>Metazoa</taxon>
        <taxon>Ecdysozoa</taxon>
        <taxon>Nematoda</taxon>
        <taxon>Chromadorea</taxon>
        <taxon>Rhabditida</taxon>
        <taxon>Spirurina</taxon>
        <taxon>Dracunculoidea</taxon>
        <taxon>Dracunculidae</taxon>
        <taxon>Dracunculus</taxon>
    </lineage>
</organism>
<evidence type="ECO:0000313" key="3">
    <source>
        <dbReference type="Proteomes" id="UP000038040"/>
    </source>
</evidence>
<accession>A0A0N4U8H2</accession>
<dbReference type="Proteomes" id="UP000038040">
    <property type="component" value="Unplaced"/>
</dbReference>
<dbReference type="WBParaSite" id="DME_0000334401-mRNA-1">
    <property type="protein sequence ID" value="DME_0000334401-mRNA-1"/>
    <property type="gene ID" value="DME_0000334401"/>
</dbReference>
<feature type="compositionally biased region" description="Gly residues" evidence="1">
    <location>
        <begin position="54"/>
        <end position="65"/>
    </location>
</feature>
<reference evidence="5" key="1">
    <citation type="submission" date="2017-02" db="UniProtKB">
        <authorList>
            <consortium name="WormBaseParasite"/>
        </authorList>
    </citation>
    <scope>IDENTIFICATION</scope>
</reference>
<protein>
    <submittedName>
        <fullName evidence="2 5">Uncharacterized protein</fullName>
    </submittedName>
</protein>
<sequence length="158" mass="18174">MNIKKSKQQRSSISPCRTFDSSKQIEATSEEEFKSIFEKVSSSCFCISGDGEGSNHGADGGNRGGGSDDDRGGDGGNLGRDRCDINEELYDKAWKQFDTVSQRCILEVRCFFHHKEFFYKERFCFKFINAVNRERNQRGLRVQFIHQCGRVWHPMKII</sequence>
<evidence type="ECO:0000256" key="1">
    <source>
        <dbReference type="SAM" id="MobiDB-lite"/>
    </source>
</evidence>
<evidence type="ECO:0000313" key="5">
    <source>
        <dbReference type="WBParaSite" id="DME_0000334401-mRNA-1"/>
    </source>
</evidence>
<dbReference type="EMBL" id="UYYG01000002">
    <property type="protein sequence ID" value="VDN50237.1"/>
    <property type="molecule type" value="Genomic_DNA"/>
</dbReference>
<evidence type="ECO:0000313" key="2">
    <source>
        <dbReference type="EMBL" id="VDN50237.1"/>
    </source>
</evidence>
<feature type="region of interest" description="Disordered" evidence="1">
    <location>
        <begin position="1"/>
        <end position="24"/>
    </location>
</feature>